<dbReference type="AlphaFoldDB" id="A0A6A3G261"/>
<evidence type="ECO:0008006" key="4">
    <source>
        <dbReference type="Google" id="ProtNLM"/>
    </source>
</evidence>
<feature type="signal peptide" evidence="1">
    <location>
        <begin position="1"/>
        <end position="17"/>
    </location>
</feature>
<organism evidence="2 3">
    <name type="scientific">Phytophthora fragariae</name>
    <dbReference type="NCBI Taxonomy" id="53985"/>
    <lineage>
        <taxon>Eukaryota</taxon>
        <taxon>Sar</taxon>
        <taxon>Stramenopiles</taxon>
        <taxon>Oomycota</taxon>
        <taxon>Peronosporomycetes</taxon>
        <taxon>Peronosporales</taxon>
        <taxon>Peronosporaceae</taxon>
        <taxon>Phytophthora</taxon>
    </lineage>
</organism>
<evidence type="ECO:0000256" key="1">
    <source>
        <dbReference type="SAM" id="SignalP"/>
    </source>
</evidence>
<keyword evidence="1" id="KW-0732">Signal</keyword>
<dbReference type="Proteomes" id="UP000460718">
    <property type="component" value="Unassembled WGS sequence"/>
</dbReference>
<reference evidence="2 3" key="1">
    <citation type="submission" date="2018-09" db="EMBL/GenBank/DDBJ databases">
        <title>Genomic investigation of the strawberry pathogen Phytophthora fragariae indicates pathogenicity is determined by transcriptional variation in three key races.</title>
        <authorList>
            <person name="Adams T.M."/>
            <person name="Armitage A.D."/>
            <person name="Sobczyk M.K."/>
            <person name="Bates H.J."/>
            <person name="Dunwell J.M."/>
            <person name="Nellist C.F."/>
            <person name="Harrison R.J."/>
        </authorList>
    </citation>
    <scope>NUCLEOTIDE SEQUENCE [LARGE SCALE GENOMIC DNA]</scope>
    <source>
        <strain evidence="2 3">SCRP245</strain>
    </source>
</reference>
<evidence type="ECO:0000313" key="2">
    <source>
        <dbReference type="EMBL" id="KAE8951103.1"/>
    </source>
</evidence>
<gene>
    <name evidence="2" type="ORF">PF011_g33053</name>
</gene>
<dbReference type="EMBL" id="QXFW01012355">
    <property type="protein sequence ID" value="KAE8951103.1"/>
    <property type="molecule type" value="Genomic_DNA"/>
</dbReference>
<protein>
    <recommendedName>
        <fullName evidence="4">Secreted protein</fullName>
    </recommendedName>
</protein>
<sequence>MSASGWLISCSTGSIVAESLWAAADFALVVVTSSSCSGRDSSCRGSGFSASAIAIRSANAPQPPFGWTYPQRALSIIRW</sequence>
<accession>A0A6A3G261</accession>
<feature type="chain" id="PRO_5025595883" description="Secreted protein" evidence="1">
    <location>
        <begin position="18"/>
        <end position="79"/>
    </location>
</feature>
<name>A0A6A3G261_9STRA</name>
<comment type="caution">
    <text evidence="2">The sequence shown here is derived from an EMBL/GenBank/DDBJ whole genome shotgun (WGS) entry which is preliminary data.</text>
</comment>
<proteinExistence type="predicted"/>
<evidence type="ECO:0000313" key="3">
    <source>
        <dbReference type="Proteomes" id="UP000460718"/>
    </source>
</evidence>